<organism evidence="2 3">
    <name type="scientific">Collybiopsis confluens</name>
    <dbReference type="NCBI Taxonomy" id="2823264"/>
    <lineage>
        <taxon>Eukaryota</taxon>
        <taxon>Fungi</taxon>
        <taxon>Dikarya</taxon>
        <taxon>Basidiomycota</taxon>
        <taxon>Agaricomycotina</taxon>
        <taxon>Agaricomycetes</taxon>
        <taxon>Agaricomycetidae</taxon>
        <taxon>Agaricales</taxon>
        <taxon>Marasmiineae</taxon>
        <taxon>Omphalotaceae</taxon>
        <taxon>Collybiopsis</taxon>
    </lineage>
</organism>
<evidence type="ECO:0000313" key="2">
    <source>
        <dbReference type="EMBL" id="KAF5390642.1"/>
    </source>
</evidence>
<keyword evidence="3" id="KW-1185">Reference proteome</keyword>
<feature type="compositionally biased region" description="Polar residues" evidence="1">
    <location>
        <begin position="37"/>
        <end position="47"/>
    </location>
</feature>
<name>A0A8H5HW45_9AGAR</name>
<feature type="compositionally biased region" description="Basic and acidic residues" evidence="1">
    <location>
        <begin position="164"/>
        <end position="184"/>
    </location>
</feature>
<dbReference type="EMBL" id="JAACJN010000014">
    <property type="protein sequence ID" value="KAF5390642.1"/>
    <property type="molecule type" value="Genomic_DNA"/>
</dbReference>
<gene>
    <name evidence="2" type="ORF">D9757_002656</name>
</gene>
<evidence type="ECO:0000256" key="1">
    <source>
        <dbReference type="SAM" id="MobiDB-lite"/>
    </source>
</evidence>
<feature type="compositionally biased region" description="Low complexity" evidence="1">
    <location>
        <begin position="48"/>
        <end position="57"/>
    </location>
</feature>
<evidence type="ECO:0000313" key="3">
    <source>
        <dbReference type="Proteomes" id="UP000518752"/>
    </source>
</evidence>
<dbReference type="AlphaFoldDB" id="A0A8H5HW45"/>
<accession>A0A8H5HW45</accession>
<feature type="compositionally biased region" description="Low complexity" evidence="1">
    <location>
        <begin position="113"/>
        <end position="124"/>
    </location>
</feature>
<comment type="caution">
    <text evidence="2">The sequence shown here is derived from an EMBL/GenBank/DDBJ whole genome shotgun (WGS) entry which is preliminary data.</text>
</comment>
<proteinExistence type="predicted"/>
<protein>
    <submittedName>
        <fullName evidence="2">Uncharacterized protein</fullName>
    </submittedName>
</protein>
<feature type="compositionally biased region" description="Low complexity" evidence="1">
    <location>
        <begin position="137"/>
        <end position="152"/>
    </location>
</feature>
<dbReference type="Proteomes" id="UP000518752">
    <property type="component" value="Unassembled WGS sequence"/>
</dbReference>
<reference evidence="2 3" key="1">
    <citation type="journal article" date="2020" name="ISME J.">
        <title>Uncovering the hidden diversity of litter-decomposition mechanisms in mushroom-forming fungi.</title>
        <authorList>
            <person name="Floudas D."/>
            <person name="Bentzer J."/>
            <person name="Ahren D."/>
            <person name="Johansson T."/>
            <person name="Persson P."/>
            <person name="Tunlid A."/>
        </authorList>
    </citation>
    <scope>NUCLEOTIDE SEQUENCE [LARGE SCALE GENOMIC DNA]</scope>
    <source>
        <strain evidence="2 3">CBS 406.79</strain>
    </source>
</reference>
<feature type="region of interest" description="Disordered" evidence="1">
    <location>
        <begin position="1"/>
        <end position="254"/>
    </location>
</feature>
<dbReference type="OrthoDB" id="3269480at2759"/>
<feature type="region of interest" description="Disordered" evidence="1">
    <location>
        <begin position="538"/>
        <end position="565"/>
    </location>
</feature>
<sequence length="565" mass="61816">MDGFAPSTVHKSDLFYTNPLPPPPPPPPHIPPDRPPTRSSHQNRSRTSPASISISKTTPPPPPPLPLKVSDLGVHHASTSSSAGQPPFPVKLDSQEEAELARALAESMRISDPYPSLSSPGAGPSKPPSIPHHSRPESTSSSHSGIWSSTPSQASASLLDDDEALARKIAADEERDELLRRDGVQRPSSEDDAAYARQLEEDEALARQLALEEEGDDKHSDANSAHATARPPSPPPYADAASPPNPSVQTKSSLSVQSSLFKDIPSFSSHLARSENLAGSLQPASASPLSLKEQLEADRLSAMINVNQFVDKELFLGVSIGFWDPVLVDRPGPMASVMPNIISLPYGKSPPLHLQATSWRHLLKLMVRLSGTRIEPTLDATQRNEPLHLRTVVQFVRAHYTSHTWQTIVWFTLDQDSERSLIRRNPAGDNESLPYSYYQMKLPALLRHGSDSDVSKVYTIPSTHTVPYPTLPITFPNLTVYLQAALEESRRYLNDSSSGMRKFAKMLQSCYPEEFDVGMEPGQRSGVSGLFKKVIGRSGRSKKKGQGGNEETYDLVTPFVPDEWG</sequence>
<feature type="compositionally biased region" description="Pro residues" evidence="1">
    <location>
        <begin position="19"/>
        <end position="30"/>
    </location>
</feature>